<organism evidence="2">
    <name type="scientific">hydrothermal vent metagenome</name>
    <dbReference type="NCBI Taxonomy" id="652676"/>
    <lineage>
        <taxon>unclassified sequences</taxon>
        <taxon>metagenomes</taxon>
        <taxon>ecological metagenomes</taxon>
    </lineage>
</organism>
<dbReference type="PANTHER" id="PTHR30469:SF15">
    <property type="entry name" value="HLYD FAMILY OF SECRETION PROTEINS"/>
    <property type="match status" value="1"/>
</dbReference>
<dbReference type="Gene3D" id="2.40.50.100">
    <property type="match status" value="1"/>
</dbReference>
<dbReference type="Gene3D" id="2.40.30.170">
    <property type="match status" value="1"/>
</dbReference>
<accession>A0A3B1DHZ9</accession>
<dbReference type="PANTHER" id="PTHR30469">
    <property type="entry name" value="MULTIDRUG RESISTANCE PROTEIN MDTA"/>
    <property type="match status" value="1"/>
</dbReference>
<keyword evidence="1" id="KW-0175">Coiled coil</keyword>
<proteinExistence type="predicted"/>
<reference evidence="2" key="1">
    <citation type="submission" date="2018-06" db="EMBL/GenBank/DDBJ databases">
        <authorList>
            <person name="Zhirakovskaya E."/>
        </authorList>
    </citation>
    <scope>NUCLEOTIDE SEQUENCE</scope>
</reference>
<evidence type="ECO:0000313" key="2">
    <source>
        <dbReference type="EMBL" id="VAX34540.1"/>
    </source>
</evidence>
<feature type="coiled-coil region" evidence="1">
    <location>
        <begin position="101"/>
        <end position="159"/>
    </location>
</feature>
<sequence length="348" mass="39068">MRYIAFFLMFVLFNPAVAFAGVEGKDSSGPAKDRLVVRGATRDIRLSGYTRKERTMTLSSEVSGRVLRVNYDVGQTVGGKPFIEIEPTFIDLEIEKTAQSIKKLDITLKRMQVRVAYLEKEFLRVDSLYRKERATGVKRDAAAQELEQARLELDSTTQERAVRETVLRELSERKLRHNISAPRGWIVTKRMVEPGEVIQPGTPLAEVSDYRGLVVPLSVSSEELSAIKSLAEEFDAELEGIPVKASLKWVNPEFDEKTRKLKVELAIRDFRGQGRGGLMFVLPLQLRSEGIFIPKTAVTNRYENPTVTVRETGEVVKLMPLGESGDYLRVAADERLVPGTELLAAGQR</sequence>
<dbReference type="EMBL" id="UOGI01000343">
    <property type="protein sequence ID" value="VAX34540.1"/>
    <property type="molecule type" value="Genomic_DNA"/>
</dbReference>
<gene>
    <name evidence="2" type="ORF">MNBD_NITROSPIRAE03-1413</name>
</gene>
<name>A0A3B1DHZ9_9ZZZZ</name>
<dbReference type="Gene3D" id="1.10.287.470">
    <property type="entry name" value="Helix hairpin bin"/>
    <property type="match status" value="1"/>
</dbReference>
<evidence type="ECO:0000256" key="1">
    <source>
        <dbReference type="SAM" id="Coils"/>
    </source>
</evidence>
<dbReference type="GO" id="GO:1990281">
    <property type="term" value="C:efflux pump complex"/>
    <property type="evidence" value="ECO:0007669"/>
    <property type="project" value="TreeGrafter"/>
</dbReference>
<evidence type="ECO:0008006" key="3">
    <source>
        <dbReference type="Google" id="ProtNLM"/>
    </source>
</evidence>
<dbReference type="GO" id="GO:0015562">
    <property type="term" value="F:efflux transmembrane transporter activity"/>
    <property type="evidence" value="ECO:0007669"/>
    <property type="project" value="TreeGrafter"/>
</dbReference>
<dbReference type="SUPFAM" id="SSF111369">
    <property type="entry name" value="HlyD-like secretion proteins"/>
    <property type="match status" value="1"/>
</dbReference>
<dbReference type="AlphaFoldDB" id="A0A3B1DHZ9"/>
<protein>
    <recommendedName>
        <fullName evidence="3">RND efflux pump membrane fusion protein barrel-sandwich domain-containing protein</fullName>
    </recommendedName>
</protein>